<keyword evidence="21" id="KW-0233">DNA recombination</keyword>
<dbReference type="PANTHER" id="PTHR42648:SF11">
    <property type="entry name" value="TRANSPOSON TY4-P GAG-POL POLYPROTEIN"/>
    <property type="match status" value="1"/>
</dbReference>
<accession>A0AAD7X4B4</accession>
<keyword evidence="14" id="KW-0460">Magnesium</keyword>
<keyword evidence="23" id="KW-0687">Ribonucleoprotein</keyword>
<feature type="compositionally biased region" description="Basic and acidic residues" evidence="28">
    <location>
        <begin position="915"/>
        <end position="935"/>
    </location>
</feature>
<evidence type="ECO:0000256" key="4">
    <source>
        <dbReference type="ARBA" id="ARBA00022612"/>
    </source>
</evidence>
<dbReference type="GO" id="GO:0006412">
    <property type="term" value="P:translation"/>
    <property type="evidence" value="ECO:0007669"/>
    <property type="project" value="InterPro"/>
</dbReference>
<evidence type="ECO:0000259" key="29">
    <source>
        <dbReference type="PROSITE" id="PS50994"/>
    </source>
</evidence>
<evidence type="ECO:0000256" key="5">
    <source>
        <dbReference type="ARBA" id="ARBA00022670"/>
    </source>
</evidence>
<keyword evidence="6" id="KW-0548">Nucleotidyltransferase</keyword>
<evidence type="ECO:0000256" key="28">
    <source>
        <dbReference type="SAM" id="MobiDB-lite"/>
    </source>
</evidence>
<keyword evidence="3" id="KW-0815">Transposition</keyword>
<keyword evidence="11" id="KW-0255">Endonuclease</keyword>
<dbReference type="GO" id="GO:0022626">
    <property type="term" value="C:cytosolic ribosome"/>
    <property type="evidence" value="ECO:0007669"/>
    <property type="project" value="UniProtKB-ARBA"/>
</dbReference>
<dbReference type="GO" id="GO:0003887">
    <property type="term" value="F:DNA-directed DNA polymerase activity"/>
    <property type="evidence" value="ECO:0007669"/>
    <property type="project" value="UniProtKB-KW"/>
</dbReference>
<evidence type="ECO:0000256" key="18">
    <source>
        <dbReference type="ARBA" id="ARBA00022932"/>
    </source>
</evidence>
<feature type="compositionally biased region" description="Basic and acidic residues" evidence="28">
    <location>
        <begin position="417"/>
        <end position="428"/>
    </location>
</feature>
<evidence type="ECO:0000256" key="16">
    <source>
        <dbReference type="ARBA" id="ARBA00022908"/>
    </source>
</evidence>
<dbReference type="InterPro" id="IPR036397">
    <property type="entry name" value="RNaseH_sf"/>
</dbReference>
<evidence type="ECO:0000256" key="13">
    <source>
        <dbReference type="ARBA" id="ARBA00022840"/>
    </source>
</evidence>
<keyword evidence="18" id="KW-0808">Transferase</keyword>
<evidence type="ECO:0000256" key="22">
    <source>
        <dbReference type="ARBA" id="ARBA00023268"/>
    </source>
</evidence>
<dbReference type="InterPro" id="IPR039537">
    <property type="entry name" value="Retrotran_Ty1/copia-like"/>
</dbReference>
<keyword evidence="9" id="KW-0547">Nucleotide-binding</keyword>
<keyword evidence="16" id="KW-0229">DNA integration</keyword>
<dbReference type="GO" id="GO:0005524">
    <property type="term" value="F:ATP binding"/>
    <property type="evidence" value="ECO:0007669"/>
    <property type="project" value="UniProtKB-KW"/>
</dbReference>
<evidence type="ECO:0000256" key="20">
    <source>
        <dbReference type="ARBA" id="ARBA00023113"/>
    </source>
</evidence>
<evidence type="ECO:0000256" key="7">
    <source>
        <dbReference type="ARBA" id="ARBA00022722"/>
    </source>
</evidence>
<gene>
    <name evidence="30" type="ORF">ONZ51_g12828</name>
</gene>
<dbReference type="SUPFAM" id="SSF53098">
    <property type="entry name" value="Ribonuclease H-like"/>
    <property type="match status" value="1"/>
</dbReference>
<dbReference type="GO" id="GO:0005634">
    <property type="term" value="C:nucleus"/>
    <property type="evidence" value="ECO:0007669"/>
    <property type="project" value="UniProtKB-ARBA"/>
</dbReference>
<name>A0AAD7X4B4_9APHY</name>
<dbReference type="InterPro" id="IPR013103">
    <property type="entry name" value="RVT_2"/>
</dbReference>
<dbReference type="SUPFAM" id="SSF53137">
    <property type="entry name" value="Translational machinery components"/>
    <property type="match status" value="1"/>
</dbReference>
<evidence type="ECO:0000256" key="27">
    <source>
        <dbReference type="ARBA" id="ARBA00049244"/>
    </source>
</evidence>
<dbReference type="InterPro" id="IPR012337">
    <property type="entry name" value="RNaseH-like_sf"/>
</dbReference>
<evidence type="ECO:0000256" key="26">
    <source>
        <dbReference type="ARBA" id="ARBA00048173"/>
    </source>
</evidence>
<keyword evidence="20" id="KW-0917">Virion maturation</keyword>
<evidence type="ECO:0000256" key="3">
    <source>
        <dbReference type="ARBA" id="ARBA00022578"/>
    </source>
</evidence>
<comment type="function">
    <text evidence="1">The aspartyl protease (PR) mediates the proteolytic cleavages of the Gag and Gag-Pol polyproteins after assembly of the VLP.</text>
</comment>
<dbReference type="InterPro" id="IPR054722">
    <property type="entry name" value="PolX-like_BBD"/>
</dbReference>
<evidence type="ECO:0000256" key="19">
    <source>
        <dbReference type="ARBA" id="ARBA00022980"/>
    </source>
</evidence>
<dbReference type="Pfam" id="PF14223">
    <property type="entry name" value="Retrotran_gag_2"/>
    <property type="match status" value="1"/>
</dbReference>
<evidence type="ECO:0000256" key="2">
    <source>
        <dbReference type="ARBA" id="ARBA00006194"/>
    </source>
</evidence>
<dbReference type="Gene3D" id="3.30.420.10">
    <property type="entry name" value="Ribonuclease H-like superfamily/Ribonuclease H"/>
    <property type="match status" value="1"/>
</dbReference>
<organism evidence="30 31">
    <name type="scientific">Trametes cubensis</name>
    <dbReference type="NCBI Taxonomy" id="1111947"/>
    <lineage>
        <taxon>Eukaryota</taxon>
        <taxon>Fungi</taxon>
        <taxon>Dikarya</taxon>
        <taxon>Basidiomycota</taxon>
        <taxon>Agaricomycotina</taxon>
        <taxon>Agaricomycetes</taxon>
        <taxon>Polyporales</taxon>
        <taxon>Polyporaceae</taxon>
        <taxon>Trametes</taxon>
    </lineage>
</organism>
<feature type="region of interest" description="Disordered" evidence="28">
    <location>
        <begin position="406"/>
        <end position="432"/>
    </location>
</feature>
<evidence type="ECO:0000256" key="6">
    <source>
        <dbReference type="ARBA" id="ARBA00022695"/>
    </source>
</evidence>
<dbReference type="GO" id="GO:0003735">
    <property type="term" value="F:structural constituent of ribosome"/>
    <property type="evidence" value="ECO:0007669"/>
    <property type="project" value="InterPro"/>
</dbReference>
<dbReference type="GO" id="GO:0006508">
    <property type="term" value="P:proteolysis"/>
    <property type="evidence" value="ECO:0007669"/>
    <property type="project" value="UniProtKB-KW"/>
</dbReference>
<keyword evidence="8" id="KW-0479">Metal-binding</keyword>
<comment type="catalytic activity">
    <reaction evidence="26">
        <text>DNA(n) + a 2'-deoxyribonucleoside 5'-triphosphate = DNA(n+1) + diphosphate</text>
        <dbReference type="Rhea" id="RHEA:22508"/>
        <dbReference type="Rhea" id="RHEA-COMP:17339"/>
        <dbReference type="Rhea" id="RHEA-COMP:17340"/>
        <dbReference type="ChEBI" id="CHEBI:33019"/>
        <dbReference type="ChEBI" id="CHEBI:61560"/>
        <dbReference type="ChEBI" id="CHEBI:173112"/>
        <dbReference type="EC" id="2.7.7.49"/>
    </reaction>
</comment>
<evidence type="ECO:0000256" key="14">
    <source>
        <dbReference type="ARBA" id="ARBA00022842"/>
    </source>
</evidence>
<dbReference type="GO" id="GO:0046872">
    <property type="term" value="F:metal ion binding"/>
    <property type="evidence" value="ECO:0007669"/>
    <property type="project" value="UniProtKB-KW"/>
</dbReference>
<keyword evidence="10" id="KW-0064">Aspartyl protease</keyword>
<comment type="catalytic activity">
    <reaction evidence="27">
        <text>DNA(n) + a 2'-deoxyribonucleoside 5'-triphosphate = DNA(n+1) + diphosphate</text>
        <dbReference type="Rhea" id="RHEA:22508"/>
        <dbReference type="Rhea" id="RHEA-COMP:17339"/>
        <dbReference type="Rhea" id="RHEA-COMP:17340"/>
        <dbReference type="ChEBI" id="CHEBI:33019"/>
        <dbReference type="ChEBI" id="CHEBI:61560"/>
        <dbReference type="ChEBI" id="CHEBI:173112"/>
        <dbReference type="EC" id="2.7.7.7"/>
    </reaction>
</comment>
<dbReference type="Gene3D" id="3.30.420.80">
    <property type="entry name" value="Ribosomal protein S11"/>
    <property type="match status" value="1"/>
</dbReference>
<dbReference type="GO" id="GO:0015074">
    <property type="term" value="P:DNA integration"/>
    <property type="evidence" value="ECO:0007669"/>
    <property type="project" value="UniProtKB-KW"/>
</dbReference>
<evidence type="ECO:0000256" key="25">
    <source>
        <dbReference type="ARBA" id="ARBA00044343"/>
    </source>
</evidence>
<dbReference type="Pfam" id="PF00411">
    <property type="entry name" value="Ribosomal_S11"/>
    <property type="match status" value="1"/>
</dbReference>
<keyword evidence="31" id="KW-1185">Reference proteome</keyword>
<evidence type="ECO:0000256" key="23">
    <source>
        <dbReference type="ARBA" id="ARBA00023274"/>
    </source>
</evidence>
<keyword evidence="22" id="KW-0511">Multifunctional enzyme</keyword>
<keyword evidence="5" id="KW-0645">Protease</keyword>
<evidence type="ECO:0000256" key="24">
    <source>
        <dbReference type="ARBA" id="ARBA00035160"/>
    </source>
</evidence>
<dbReference type="EMBL" id="JAPEVG010000889">
    <property type="protein sequence ID" value="KAJ8454786.1"/>
    <property type="molecule type" value="Genomic_DNA"/>
</dbReference>
<keyword evidence="12" id="KW-0378">Hydrolase</keyword>
<keyword evidence="4" id="KW-1188">Viral release from host cell</keyword>
<feature type="domain" description="Integrase catalytic" evidence="29">
    <location>
        <begin position="644"/>
        <end position="809"/>
    </location>
</feature>
<sequence length="1826" mass="203933">MQIVEEFGDEDGGYEPWLMLGSAPGKAAILMLPAQLSWLMPKPVPGKAWLMHTQRYLDIALMGLDVVEHNSLNAIMSNSLTQLVPVLDGSNYPQWVDLMKAYLQQQEVWLVVEPPEGIVAPTLEEDGRNRSEVVAWNQMMMKAMGCIRLRLSTEVSNLVKDKGTPKELWNALKDFYGTTSSMGAYSFYKAATSVRIPSNEHPGPAIAKIQGNLDQLSGAGINIPMNLRALMILDAAPPRYETAIQLCLNDNELADLSTSHAREALVASWEALVTKGNRKVGEAKKLSAVKRKGKDPAFKQQQQHRNGDSQQQQQKGKGKARRGKRKGQKSSDHDHAHLASTAAISDGPTTTVDPRALLRKPVRVNGPEGESKYPTLKRAFNLARDLDITPSPERIHTLESVINVSDKGEGPSQIVEIDSHSDSADSHSSKRTRLTLAERIDWTERDDDAESTVSFGYEDDDVDMEIANAAGLYEQYDEQVRHSVSFAECARCKGKSKADQNSQWMLDSGASLHFTNDMDDYIEYAPLSEDIVVHTANGVAFVKGSVTVLLNCPLPSGGHTTVRIAPVYFMPDLSIRLLSMGEFLQKGMRTMHRRLGHPSKDVLRHAREHTADFPTIEFPKEEPLCRGCAEGKMPLRSFPPSVRRASRPFELIHSDLKSFPVDSYHKYKYAIMFLDDHTSYAWAVCLRSKDAALTATKHFLANVENQFKTKVQKWMSDGGGEYKSKAFDALLKDKGIEILQSVPHQPQQNGRAERLMRTLSDKAEAMRFDACLPQSWWEFAIEHAVHVYNRTPLRRLKWRTPYEVLNGEAPSIKHLRVFGCGAYVHLPPAVRTNKLSPKSELMVYIGVAPGGHGFRFMRSPNNIIFTSAHALFDEKMFPKCPTNQRRRTSRIDDPEDENPSDHEPTVPLGSDDDNEPRHPPHQPFERRQEQEHDDAPEMPPRVRTPSPPPRVPELPPTPQKPRRATRERRVPVRPGNVYGESRHPVQQFKEIEKQGEWKKIVGEQPGRSCATGKSRSESVPGSSSAPPAPSDIPAPSALGEASGSAPDNGSGHSSDEVEDALRAMQNELALAKLCREGGVELINYLLMKAVPPVDENLPDTSNVREWTYRDIARLPPAEPKEWKAACREELEALRRRKVFELVDRPKGRKVIKNRWVEGVDYDQIFSPVVRFETVRLLLALSALEDWYITGLDVRNAYLYGKLDEEIYMEQPEGFAAKGQEHKVLRLLRALYGLKQAGLAWWRTLNESMKELGFKRLVSDAGIFVFRDEDGGMVIVIVYVDDALFCGRNKALVNKMKAKFMEKWECRDLGEVKEFLRMRIQRKGRTIRIDQCAYLEKVLLRCGMQNAKPTPTPLPAGYHPEPNNKPVDPILRSRFQTVIGSLLYIMLGTRPDIAFAVTKLSQFAANPSQEHLTKALYICRYLLGTRSYSLVYDGASGLGLCACTDSDWGSDPFTRRSQTGYFLKLAGGIFSWQSRAQKTVAHSSTEAEYMAISDCSRQVVWIRNLMSEIGYELAPIPIAGDSQGSLFMSSNPVTESRSKHIDIRYHAIREYIENKQVEVFFVDGSDNPADLFTKNLGHVKFTNLRARAHYHVSGNGHEATSLMEKVPDTVAEEQSNKSLLTFNPYVCLYSELYSPAQQYKQGYIKKKSDAAGGNGNQRRHGDDDDTGGGAGAASGGSGISVAHFGVPKSSLTLVRPPPHRPQAPSLKTPDELITMAPKKVKAPKEENAVSLGPQVAEGELVFGVAHIFASFNDTFVHVTDLSGKETISRVTGGMKVKADRDESSPYAAMLAAQDVAARCREVGITALHIKLLRPPCARPFWHAHWPY</sequence>
<dbReference type="GO" id="GO:0003964">
    <property type="term" value="F:RNA-directed DNA polymerase activity"/>
    <property type="evidence" value="ECO:0007669"/>
    <property type="project" value="UniProtKB-KW"/>
</dbReference>
<evidence type="ECO:0000256" key="8">
    <source>
        <dbReference type="ARBA" id="ARBA00022723"/>
    </source>
</evidence>
<keyword evidence="19" id="KW-0689">Ribosomal protein</keyword>
<dbReference type="Pfam" id="PF25597">
    <property type="entry name" value="SH3_retrovirus"/>
    <property type="match status" value="1"/>
</dbReference>
<dbReference type="InterPro" id="IPR057670">
    <property type="entry name" value="SH3_retrovirus"/>
</dbReference>
<evidence type="ECO:0000256" key="11">
    <source>
        <dbReference type="ARBA" id="ARBA00022759"/>
    </source>
</evidence>
<feature type="region of interest" description="Disordered" evidence="28">
    <location>
        <begin position="283"/>
        <end position="373"/>
    </location>
</feature>
<evidence type="ECO:0000256" key="9">
    <source>
        <dbReference type="ARBA" id="ARBA00022741"/>
    </source>
</evidence>
<dbReference type="Pfam" id="PF22936">
    <property type="entry name" value="Pol_BBD"/>
    <property type="match status" value="1"/>
</dbReference>
<evidence type="ECO:0000313" key="30">
    <source>
        <dbReference type="EMBL" id="KAJ8454786.1"/>
    </source>
</evidence>
<dbReference type="InterPro" id="IPR043502">
    <property type="entry name" value="DNA/RNA_pol_sf"/>
</dbReference>
<dbReference type="GO" id="GO:0006310">
    <property type="term" value="P:DNA recombination"/>
    <property type="evidence" value="ECO:0007669"/>
    <property type="project" value="UniProtKB-KW"/>
</dbReference>
<feature type="compositionally biased region" description="Pro residues" evidence="28">
    <location>
        <begin position="945"/>
        <end position="959"/>
    </location>
</feature>
<evidence type="ECO:0000256" key="15">
    <source>
        <dbReference type="ARBA" id="ARBA00022884"/>
    </source>
</evidence>
<evidence type="ECO:0000256" key="21">
    <source>
        <dbReference type="ARBA" id="ARBA00023172"/>
    </source>
</evidence>
<dbReference type="PROSITE" id="PS50994">
    <property type="entry name" value="INTEGRASE"/>
    <property type="match status" value="1"/>
</dbReference>
<dbReference type="Pfam" id="PF00665">
    <property type="entry name" value="rve"/>
    <property type="match status" value="1"/>
</dbReference>
<dbReference type="GO" id="GO:0032196">
    <property type="term" value="P:transposition"/>
    <property type="evidence" value="ECO:0007669"/>
    <property type="project" value="UniProtKB-KW"/>
</dbReference>
<dbReference type="InterPro" id="IPR001584">
    <property type="entry name" value="Integrase_cat-core"/>
</dbReference>
<dbReference type="GO" id="GO:0004190">
    <property type="term" value="F:aspartic-type endopeptidase activity"/>
    <property type="evidence" value="ECO:0007669"/>
    <property type="project" value="UniProtKB-KW"/>
</dbReference>
<dbReference type="InterPro" id="IPR036967">
    <property type="entry name" value="Ribosomal_uS11_sf"/>
</dbReference>
<dbReference type="Proteomes" id="UP001215151">
    <property type="component" value="Unassembled WGS sequence"/>
</dbReference>
<dbReference type="SUPFAM" id="SSF56672">
    <property type="entry name" value="DNA/RNA polymerases"/>
    <property type="match status" value="1"/>
</dbReference>
<dbReference type="PANTHER" id="PTHR42648">
    <property type="entry name" value="TRANSPOSASE, PUTATIVE-RELATED"/>
    <property type="match status" value="1"/>
</dbReference>
<feature type="compositionally biased region" description="Basic residues" evidence="28">
    <location>
        <begin position="316"/>
        <end position="328"/>
    </location>
</feature>
<feature type="region of interest" description="Disordered" evidence="28">
    <location>
        <begin position="1646"/>
        <end position="1673"/>
    </location>
</feature>
<protein>
    <recommendedName>
        <fullName evidence="24">Small ribosomal subunit protein uS11</fullName>
    </recommendedName>
    <alternativeName>
        <fullName evidence="25">40S ribosomal protein S14</fullName>
    </alternativeName>
</protein>
<keyword evidence="15" id="KW-0694">RNA-binding</keyword>
<evidence type="ECO:0000256" key="12">
    <source>
        <dbReference type="ARBA" id="ARBA00022801"/>
    </source>
</evidence>
<comment type="similarity">
    <text evidence="2">Belongs to the universal ribosomal protein uS11 family.</text>
</comment>
<dbReference type="FunFam" id="3.30.420.80:FF:000018">
    <property type="entry name" value="40S ribosomal protein S14"/>
    <property type="match status" value="1"/>
</dbReference>
<feature type="region of interest" description="Disordered" evidence="28">
    <location>
        <begin position="879"/>
        <end position="1055"/>
    </location>
</feature>
<evidence type="ECO:0000256" key="10">
    <source>
        <dbReference type="ARBA" id="ARBA00022750"/>
    </source>
</evidence>
<dbReference type="GO" id="GO:0003723">
    <property type="term" value="F:RNA binding"/>
    <property type="evidence" value="ECO:0007669"/>
    <property type="project" value="UniProtKB-KW"/>
</dbReference>
<feature type="compositionally biased region" description="Basic and acidic residues" evidence="28">
    <location>
        <begin position="989"/>
        <end position="1001"/>
    </location>
</feature>
<evidence type="ECO:0000256" key="1">
    <source>
        <dbReference type="ARBA" id="ARBA00002180"/>
    </source>
</evidence>
<reference evidence="30" key="1">
    <citation type="submission" date="2022-11" db="EMBL/GenBank/DDBJ databases">
        <title>Genome Sequence of Cubamyces cubensis.</title>
        <authorList>
            <person name="Buettner E."/>
        </authorList>
    </citation>
    <scope>NUCLEOTIDE SEQUENCE</scope>
    <source>
        <strain evidence="30">MPL-01</strain>
    </source>
</reference>
<comment type="caution">
    <text evidence="30">The sequence shown here is derived from an EMBL/GenBank/DDBJ whole genome shotgun (WGS) entry which is preliminary data.</text>
</comment>
<dbReference type="GO" id="GO:0044391">
    <property type="term" value="C:ribosomal subunit"/>
    <property type="evidence" value="ECO:0007669"/>
    <property type="project" value="UniProtKB-ARBA"/>
</dbReference>
<dbReference type="CDD" id="cd09272">
    <property type="entry name" value="RNase_HI_RT_Ty1"/>
    <property type="match status" value="1"/>
</dbReference>
<keyword evidence="18" id="KW-0239">DNA-directed DNA polymerase</keyword>
<proteinExistence type="inferred from homology"/>
<evidence type="ECO:0000256" key="17">
    <source>
        <dbReference type="ARBA" id="ARBA00022918"/>
    </source>
</evidence>
<dbReference type="GO" id="GO:0004519">
    <property type="term" value="F:endonuclease activity"/>
    <property type="evidence" value="ECO:0007669"/>
    <property type="project" value="UniProtKB-KW"/>
</dbReference>
<keyword evidence="17" id="KW-0695">RNA-directed DNA polymerase</keyword>
<keyword evidence="13" id="KW-0067">ATP-binding</keyword>
<dbReference type="InterPro" id="IPR001971">
    <property type="entry name" value="Ribosomal_uS11"/>
</dbReference>
<evidence type="ECO:0000313" key="31">
    <source>
        <dbReference type="Proteomes" id="UP001215151"/>
    </source>
</evidence>
<dbReference type="Pfam" id="PF07727">
    <property type="entry name" value="RVT_2"/>
    <property type="match status" value="1"/>
</dbReference>
<keyword evidence="7" id="KW-0540">Nuclease</keyword>